<proteinExistence type="predicted"/>
<protein>
    <submittedName>
        <fullName evidence="2">Uncharacterized protein</fullName>
    </submittedName>
</protein>
<accession>A0A6A6BJT0</accession>
<gene>
    <name evidence="2" type="ORF">K452DRAFT_357213</name>
</gene>
<reference evidence="2" key="1">
    <citation type="journal article" date="2020" name="Stud. Mycol.">
        <title>101 Dothideomycetes genomes: a test case for predicting lifestyles and emergence of pathogens.</title>
        <authorList>
            <person name="Haridas S."/>
            <person name="Albert R."/>
            <person name="Binder M."/>
            <person name="Bloem J."/>
            <person name="Labutti K."/>
            <person name="Salamov A."/>
            <person name="Andreopoulos B."/>
            <person name="Baker S."/>
            <person name="Barry K."/>
            <person name="Bills G."/>
            <person name="Bluhm B."/>
            <person name="Cannon C."/>
            <person name="Castanera R."/>
            <person name="Culley D."/>
            <person name="Daum C."/>
            <person name="Ezra D."/>
            <person name="Gonzalez J."/>
            <person name="Henrissat B."/>
            <person name="Kuo A."/>
            <person name="Liang C."/>
            <person name="Lipzen A."/>
            <person name="Lutzoni F."/>
            <person name="Magnuson J."/>
            <person name="Mondo S."/>
            <person name="Nolan M."/>
            <person name="Ohm R."/>
            <person name="Pangilinan J."/>
            <person name="Park H.-J."/>
            <person name="Ramirez L."/>
            <person name="Alfaro M."/>
            <person name="Sun H."/>
            <person name="Tritt A."/>
            <person name="Yoshinaga Y."/>
            <person name="Zwiers L.-H."/>
            <person name="Turgeon B."/>
            <person name="Goodwin S."/>
            <person name="Spatafora J."/>
            <person name="Crous P."/>
            <person name="Grigoriev I."/>
        </authorList>
    </citation>
    <scope>NUCLEOTIDE SEQUENCE</scope>
    <source>
        <strain evidence="2">CBS 121167</strain>
    </source>
</reference>
<dbReference type="EMBL" id="ML995481">
    <property type="protein sequence ID" value="KAF2143544.1"/>
    <property type="molecule type" value="Genomic_DNA"/>
</dbReference>
<dbReference type="OrthoDB" id="4874416at2759"/>
<keyword evidence="1" id="KW-0732">Signal</keyword>
<sequence>MRLATITSTLLGMQASIAAAAIAKGNIIQNSVIYHSAWIEGDNQCSDHVNIAKSHEWLCDKKFTLRNGYTYMFKGCGTNDFAVYNGDGSYNHHCAWDPQNLGCATTKEWVC</sequence>
<dbReference type="AlphaFoldDB" id="A0A6A6BJT0"/>
<dbReference type="Proteomes" id="UP000799438">
    <property type="component" value="Unassembled WGS sequence"/>
</dbReference>
<keyword evidence="3" id="KW-1185">Reference proteome</keyword>
<name>A0A6A6BJT0_9PEZI</name>
<feature type="signal peptide" evidence="1">
    <location>
        <begin position="1"/>
        <end position="25"/>
    </location>
</feature>
<feature type="chain" id="PRO_5025387270" evidence="1">
    <location>
        <begin position="26"/>
        <end position="111"/>
    </location>
</feature>
<evidence type="ECO:0000313" key="3">
    <source>
        <dbReference type="Proteomes" id="UP000799438"/>
    </source>
</evidence>
<organism evidence="2 3">
    <name type="scientific">Aplosporella prunicola CBS 121167</name>
    <dbReference type="NCBI Taxonomy" id="1176127"/>
    <lineage>
        <taxon>Eukaryota</taxon>
        <taxon>Fungi</taxon>
        <taxon>Dikarya</taxon>
        <taxon>Ascomycota</taxon>
        <taxon>Pezizomycotina</taxon>
        <taxon>Dothideomycetes</taxon>
        <taxon>Dothideomycetes incertae sedis</taxon>
        <taxon>Botryosphaeriales</taxon>
        <taxon>Aplosporellaceae</taxon>
        <taxon>Aplosporella</taxon>
    </lineage>
</organism>
<dbReference type="GeneID" id="54303607"/>
<evidence type="ECO:0000256" key="1">
    <source>
        <dbReference type="SAM" id="SignalP"/>
    </source>
</evidence>
<dbReference type="RefSeq" id="XP_033399256.1">
    <property type="nucleotide sequence ID" value="XM_033546101.1"/>
</dbReference>
<evidence type="ECO:0000313" key="2">
    <source>
        <dbReference type="EMBL" id="KAF2143544.1"/>
    </source>
</evidence>